<dbReference type="Gene3D" id="3.90.930.1">
    <property type="match status" value="3"/>
</dbReference>
<organism evidence="1 2">
    <name type="scientific">Persicobacter diffluens</name>
    <dbReference type="NCBI Taxonomy" id="981"/>
    <lineage>
        <taxon>Bacteria</taxon>
        <taxon>Pseudomonadati</taxon>
        <taxon>Bacteroidota</taxon>
        <taxon>Cytophagia</taxon>
        <taxon>Cytophagales</taxon>
        <taxon>Persicobacteraceae</taxon>
        <taxon>Persicobacter</taxon>
    </lineage>
</organism>
<dbReference type="Proteomes" id="UP001310022">
    <property type="component" value="Unassembled WGS sequence"/>
</dbReference>
<evidence type="ECO:0000313" key="1">
    <source>
        <dbReference type="EMBL" id="GJM61550.1"/>
    </source>
</evidence>
<gene>
    <name evidence="1" type="ORF">PEDI_21020</name>
</gene>
<sequence>MSEFRHIFYFLWGMAIMLIMPATLCAQKVITTYYDEAESKVMERYELKKGNENIIEGNYQFFYKNGMPAAEGKYFNNEPVGFWKYYYENGQIKMQGEIINRVNAGLWQYFYPSGKPKMQGELKGDEREGEWLFFHESGELKASGIFLKNKRQGQWKFFYENGKKKSEIDFSRAYGSFRDFYENGSLKGEGQHFQGKRTGFWTLYHQNGKVAEQGKYDGDLKEGLWQQYDSNGFLAAEGDYENGEKSGGWKEYFDNGIVRSNGAFIHGEREGSWSFRQPDGAFYGTAIYSGGHGQFVGKNKKGNITAKGQLVGGQFEGIWEYYDEEGKVKASCHYKNGEGRYNEYYQNGALRLSGMLVNGLKTGVWVLYDQDAAVAGYYHPKGEEGELIAVTLDKVEDSMEEPPMPRVGLKPDYRYKKKGSRYFLPRLNEFRGFILSASPINTLVGELPISLEYYIQERMGIQVTVSLERDPFYGQHEEKEGEVNGLGYAIGIRQKFYQPRKKYGMLYFAHEIKYHEITHTTNGRIPSGQTLELQVLEQRLQYSLLVGDRIIFEPNGPANKYRSGVRFSLDWYMGVGVGPRFISRNYDESADFEQYFSDITDQYFPITFRFGVDLGFVF</sequence>
<dbReference type="SUPFAM" id="SSF82185">
    <property type="entry name" value="Histone H3 K4-specific methyltransferase SET7/9 N-terminal domain"/>
    <property type="match status" value="3"/>
</dbReference>
<proteinExistence type="predicted"/>
<dbReference type="InterPro" id="IPR011652">
    <property type="entry name" value="MORN_2"/>
</dbReference>
<reference evidence="1 2" key="1">
    <citation type="submission" date="2021-12" db="EMBL/GenBank/DDBJ databases">
        <title>Genome sequencing of bacteria with rrn-lacking chromosome and rrn-plasmid.</title>
        <authorList>
            <person name="Anda M."/>
            <person name="Iwasaki W."/>
        </authorList>
    </citation>
    <scope>NUCLEOTIDE SEQUENCE [LARGE SCALE GENOMIC DNA]</scope>
    <source>
        <strain evidence="1 2">NBRC 15940</strain>
    </source>
</reference>
<dbReference type="EMBL" id="BQKE01000001">
    <property type="protein sequence ID" value="GJM61550.1"/>
    <property type="molecule type" value="Genomic_DNA"/>
</dbReference>
<name>A0AAN4W089_9BACT</name>
<dbReference type="Pfam" id="PF07661">
    <property type="entry name" value="MORN_2"/>
    <property type="match status" value="8"/>
</dbReference>
<protein>
    <submittedName>
        <fullName evidence="1">Uncharacterized protein</fullName>
    </submittedName>
</protein>
<dbReference type="PANTHER" id="PTHR33706:SF1">
    <property type="entry name" value="TPR REPEAT PROTEIN"/>
    <property type="match status" value="1"/>
</dbReference>
<dbReference type="PANTHER" id="PTHR33706">
    <property type="entry name" value="MORN VARIANT REPEAT PROTEIN"/>
    <property type="match status" value="1"/>
</dbReference>
<comment type="caution">
    <text evidence="1">The sequence shown here is derived from an EMBL/GenBank/DDBJ whole genome shotgun (WGS) entry which is preliminary data.</text>
</comment>
<dbReference type="AlphaFoldDB" id="A0AAN4W089"/>
<evidence type="ECO:0000313" key="2">
    <source>
        <dbReference type="Proteomes" id="UP001310022"/>
    </source>
</evidence>
<accession>A0AAN4W089</accession>
<keyword evidence="2" id="KW-1185">Reference proteome</keyword>